<evidence type="ECO:0000313" key="1">
    <source>
        <dbReference type="EMBL" id="NWI15118.1"/>
    </source>
</evidence>
<proteinExistence type="predicted"/>
<sequence>MLNRIIRLQAVVEIVSNQTAEALKLVARQLSQTRAAVYQNRLAIDYLMAEEGGFCGKF</sequence>
<dbReference type="SUPFAM" id="SSF58069">
    <property type="entry name" value="Virus ectodomain"/>
    <property type="match status" value="1"/>
</dbReference>
<accession>A0A7K4KHQ3</accession>
<dbReference type="AlphaFoldDB" id="A0A7K4KHQ3"/>
<feature type="non-terminal residue" evidence="1">
    <location>
        <position position="1"/>
    </location>
</feature>
<dbReference type="OrthoDB" id="8949317at2759"/>
<organism evidence="1 2">
    <name type="scientific">Crypturellus soui</name>
    <dbReference type="NCBI Taxonomy" id="458187"/>
    <lineage>
        <taxon>Eukaryota</taxon>
        <taxon>Metazoa</taxon>
        <taxon>Chordata</taxon>
        <taxon>Craniata</taxon>
        <taxon>Vertebrata</taxon>
        <taxon>Euteleostomi</taxon>
        <taxon>Archelosauria</taxon>
        <taxon>Archosauria</taxon>
        <taxon>Dinosauria</taxon>
        <taxon>Saurischia</taxon>
        <taxon>Theropoda</taxon>
        <taxon>Coelurosauria</taxon>
        <taxon>Aves</taxon>
        <taxon>Palaeognathae</taxon>
        <taxon>Tinamiformes</taxon>
        <taxon>Tinamidae</taxon>
        <taxon>Crypturellus</taxon>
    </lineage>
</organism>
<dbReference type="EMBL" id="VWPX01010755">
    <property type="protein sequence ID" value="NWI15118.1"/>
    <property type="molecule type" value="Genomic_DNA"/>
</dbReference>
<keyword evidence="2" id="KW-1185">Reference proteome</keyword>
<evidence type="ECO:0000313" key="2">
    <source>
        <dbReference type="Proteomes" id="UP000545332"/>
    </source>
</evidence>
<name>A0A7K4KHQ3_9AVES</name>
<dbReference type="PANTHER" id="PTHR10424">
    <property type="entry name" value="VIRAL ENVELOPE PROTEIN"/>
    <property type="match status" value="1"/>
</dbReference>
<dbReference type="PANTHER" id="PTHR10424:SF68">
    <property type="entry name" value="ENDOGENOUS RETROVIRUS GROUP 3 MEMBER 1 ENV POLYPROTEIN"/>
    <property type="match status" value="1"/>
</dbReference>
<protein>
    <submittedName>
        <fullName evidence="1">ENR1 protein</fullName>
    </submittedName>
</protein>
<dbReference type="Proteomes" id="UP000545332">
    <property type="component" value="Unassembled WGS sequence"/>
</dbReference>
<reference evidence="1 2" key="1">
    <citation type="submission" date="2019-09" db="EMBL/GenBank/DDBJ databases">
        <title>Bird 10,000 Genomes (B10K) Project - Family phase.</title>
        <authorList>
            <person name="Zhang G."/>
        </authorList>
    </citation>
    <scope>NUCLEOTIDE SEQUENCE [LARGE SCALE GENOMIC DNA]</scope>
    <source>
        <strain evidence="1">B10K-MSB-42743</strain>
        <tissue evidence="1">Heart</tissue>
    </source>
</reference>
<dbReference type="Gene3D" id="1.10.287.210">
    <property type="match status" value="1"/>
</dbReference>
<dbReference type="InterPro" id="IPR018154">
    <property type="entry name" value="TLV/ENV_coat_polyprotein"/>
</dbReference>
<comment type="caution">
    <text evidence="1">The sequence shown here is derived from an EMBL/GenBank/DDBJ whole genome shotgun (WGS) entry which is preliminary data.</text>
</comment>
<feature type="non-terminal residue" evidence="1">
    <location>
        <position position="58"/>
    </location>
</feature>
<gene>
    <name evidence="1" type="primary">Erv31_1</name>
    <name evidence="1" type="ORF">CRYSOU_R15523</name>
</gene>